<comment type="caution">
    <text evidence="3">The sequence shown here is derived from an EMBL/GenBank/DDBJ whole genome shotgun (WGS) entry which is preliminary data.</text>
</comment>
<evidence type="ECO:0000313" key="4">
    <source>
        <dbReference type="Proteomes" id="UP001595979"/>
    </source>
</evidence>
<dbReference type="Gene3D" id="3.50.50.60">
    <property type="entry name" value="FAD/NAD(P)-binding domain"/>
    <property type="match status" value="1"/>
</dbReference>
<keyword evidence="4" id="KW-1185">Reference proteome</keyword>
<sequence length="339" mass="34372">MSAAPHVAVIGGGVAGASVAYALGRAGAHVTLVDAGQHAASRVPSALLNPVRGQSGKVDPQAVAGLRRTWAWVGALRAAGHTVPCGRGGVLRPVPDGRTREKFARNLPPGAELPHTWLAPADSPVPLAPGWAHALWLPEGGWLDGAAFTAALRRASGARVVRARATDWSARQVTLEGGAPLEADAVVWCGGAVGSGWAGEEGTYRAGSLLLLDRASSPVALSFGAYAAPAASGGVLGATFEAPTPAWAPPRLPLGSLGWLLDRGLALTPGLRGAQVTGRWSGTRLSELRCGRGEDGVWRLAGLGSKGFLLGPLLAQGLAGEVLAHVTHRPPAPGALPVA</sequence>
<gene>
    <name evidence="3" type="ORF">ACFPQ6_11865</name>
</gene>
<proteinExistence type="predicted"/>
<keyword evidence="1 3" id="KW-0560">Oxidoreductase</keyword>
<name>A0ABW1DJV5_9DEIO</name>
<feature type="domain" description="FAD dependent oxidoreductase" evidence="2">
    <location>
        <begin position="6"/>
        <end position="319"/>
    </location>
</feature>
<dbReference type="Pfam" id="PF01266">
    <property type="entry name" value="DAO"/>
    <property type="match status" value="1"/>
</dbReference>
<evidence type="ECO:0000259" key="2">
    <source>
        <dbReference type="Pfam" id="PF01266"/>
    </source>
</evidence>
<dbReference type="RefSeq" id="WP_380049590.1">
    <property type="nucleotide sequence ID" value="NZ_JBHSOH010000013.1"/>
</dbReference>
<accession>A0ABW1DJV5</accession>
<dbReference type="InterPro" id="IPR036188">
    <property type="entry name" value="FAD/NAD-bd_sf"/>
</dbReference>
<dbReference type="Gene3D" id="3.30.9.10">
    <property type="entry name" value="D-Amino Acid Oxidase, subunit A, domain 2"/>
    <property type="match status" value="1"/>
</dbReference>
<organism evidence="3 4">
    <name type="scientific">Deinococcus petrolearius</name>
    <dbReference type="NCBI Taxonomy" id="1751295"/>
    <lineage>
        <taxon>Bacteria</taxon>
        <taxon>Thermotogati</taxon>
        <taxon>Deinococcota</taxon>
        <taxon>Deinococci</taxon>
        <taxon>Deinococcales</taxon>
        <taxon>Deinococcaceae</taxon>
        <taxon>Deinococcus</taxon>
    </lineage>
</organism>
<dbReference type="PANTHER" id="PTHR13847:SF289">
    <property type="entry name" value="GLYCINE OXIDASE"/>
    <property type="match status" value="1"/>
</dbReference>
<dbReference type="SUPFAM" id="SSF51905">
    <property type="entry name" value="FAD/NAD(P)-binding domain"/>
    <property type="match status" value="1"/>
</dbReference>
<evidence type="ECO:0000256" key="1">
    <source>
        <dbReference type="ARBA" id="ARBA00023002"/>
    </source>
</evidence>
<dbReference type="EC" id="1.-.-.-" evidence="3"/>
<reference evidence="4" key="1">
    <citation type="journal article" date="2019" name="Int. J. Syst. Evol. Microbiol.">
        <title>The Global Catalogue of Microorganisms (GCM) 10K type strain sequencing project: providing services to taxonomists for standard genome sequencing and annotation.</title>
        <authorList>
            <consortium name="The Broad Institute Genomics Platform"/>
            <consortium name="The Broad Institute Genome Sequencing Center for Infectious Disease"/>
            <person name="Wu L."/>
            <person name="Ma J."/>
        </authorList>
    </citation>
    <scope>NUCLEOTIDE SEQUENCE [LARGE SCALE GENOMIC DNA]</scope>
    <source>
        <strain evidence="4">CGMCC 1.15053</strain>
    </source>
</reference>
<evidence type="ECO:0000313" key="3">
    <source>
        <dbReference type="EMBL" id="MFC5849007.1"/>
    </source>
</evidence>
<dbReference type="PANTHER" id="PTHR13847">
    <property type="entry name" value="SARCOSINE DEHYDROGENASE-RELATED"/>
    <property type="match status" value="1"/>
</dbReference>
<dbReference type="InterPro" id="IPR006076">
    <property type="entry name" value="FAD-dep_OxRdtase"/>
</dbReference>
<dbReference type="GO" id="GO:0016491">
    <property type="term" value="F:oxidoreductase activity"/>
    <property type="evidence" value="ECO:0007669"/>
    <property type="project" value="UniProtKB-KW"/>
</dbReference>
<dbReference type="EMBL" id="JBHSOH010000013">
    <property type="protein sequence ID" value="MFC5849007.1"/>
    <property type="molecule type" value="Genomic_DNA"/>
</dbReference>
<protein>
    <submittedName>
        <fullName evidence="3">NAD(P)/FAD-dependent oxidoreductase</fullName>
        <ecNumber evidence="3">1.-.-.-</ecNumber>
    </submittedName>
</protein>
<dbReference type="Proteomes" id="UP001595979">
    <property type="component" value="Unassembled WGS sequence"/>
</dbReference>